<evidence type="ECO:0000313" key="2">
    <source>
        <dbReference type="EMBL" id="CAH3181812.1"/>
    </source>
</evidence>
<feature type="domain" description="Sulfotransferase" evidence="1">
    <location>
        <begin position="16"/>
        <end position="47"/>
    </location>
</feature>
<dbReference type="SUPFAM" id="SSF52540">
    <property type="entry name" value="P-loop containing nucleoside triphosphate hydrolases"/>
    <property type="match status" value="1"/>
</dbReference>
<dbReference type="Proteomes" id="UP001159405">
    <property type="component" value="Unassembled WGS sequence"/>
</dbReference>
<dbReference type="InterPro" id="IPR000863">
    <property type="entry name" value="Sulfotransferase_dom"/>
</dbReference>
<keyword evidence="3" id="KW-1185">Reference proteome</keyword>
<name>A0ABN8RR50_9CNID</name>
<evidence type="ECO:0000259" key="1">
    <source>
        <dbReference type="Pfam" id="PF00685"/>
    </source>
</evidence>
<dbReference type="Pfam" id="PF00685">
    <property type="entry name" value="Sulfotransfer_1"/>
    <property type="match status" value="1"/>
</dbReference>
<accession>A0ABN8RR50</accession>
<dbReference type="InterPro" id="IPR027417">
    <property type="entry name" value="P-loop_NTPase"/>
</dbReference>
<gene>
    <name evidence="2" type="ORF">PLOB_00025895</name>
</gene>
<dbReference type="Gene3D" id="3.40.50.300">
    <property type="entry name" value="P-loop containing nucleotide triphosphate hydrolases"/>
    <property type="match status" value="1"/>
</dbReference>
<reference evidence="2 3" key="1">
    <citation type="submission" date="2022-05" db="EMBL/GenBank/DDBJ databases">
        <authorList>
            <consortium name="Genoscope - CEA"/>
            <person name="William W."/>
        </authorList>
    </citation>
    <scope>NUCLEOTIDE SEQUENCE [LARGE SCALE GENOMIC DNA]</scope>
</reference>
<protein>
    <recommendedName>
        <fullName evidence="1">Sulfotransferase domain-containing protein</fullName>
    </recommendedName>
</protein>
<organism evidence="2 3">
    <name type="scientific">Porites lobata</name>
    <dbReference type="NCBI Taxonomy" id="104759"/>
    <lineage>
        <taxon>Eukaryota</taxon>
        <taxon>Metazoa</taxon>
        <taxon>Cnidaria</taxon>
        <taxon>Anthozoa</taxon>
        <taxon>Hexacorallia</taxon>
        <taxon>Scleractinia</taxon>
        <taxon>Fungiina</taxon>
        <taxon>Poritidae</taxon>
        <taxon>Porites</taxon>
    </lineage>
</organism>
<evidence type="ECO:0000313" key="3">
    <source>
        <dbReference type="Proteomes" id="UP001159405"/>
    </source>
</evidence>
<comment type="caution">
    <text evidence="2">The sequence shown here is derived from an EMBL/GenBank/DDBJ whole genome shotgun (WGS) entry which is preliminary data.</text>
</comment>
<dbReference type="EMBL" id="CALNXK010000307">
    <property type="protein sequence ID" value="CAH3181812.1"/>
    <property type="molecule type" value="Genomic_DNA"/>
</dbReference>
<proteinExistence type="predicted"/>
<sequence length="64" mass="7593">MSHLDHAIGNNSAALVVPNFWNDHVLGWWKHKDDRNILFLKYEDLHTVMLRYLDLAAVEFFQLI</sequence>